<dbReference type="Proteomes" id="UP000005583">
    <property type="component" value="Unassembled WGS sequence"/>
</dbReference>
<evidence type="ECO:0008006" key="4">
    <source>
        <dbReference type="Google" id="ProtNLM"/>
    </source>
</evidence>
<keyword evidence="3" id="KW-1185">Reference proteome</keyword>
<dbReference type="OrthoDB" id="1766522at2"/>
<dbReference type="HOGENOM" id="CLU_044975_0_0_9"/>
<dbReference type="AlphaFoldDB" id="C2EPK1"/>
<dbReference type="PATRIC" id="fig|525365.8.peg.1843"/>
<dbReference type="eggNOG" id="COG2340">
    <property type="taxonomic scope" value="Bacteria"/>
</dbReference>
<name>C2EPK1_9LACO</name>
<evidence type="ECO:0000256" key="1">
    <source>
        <dbReference type="SAM" id="SignalP"/>
    </source>
</evidence>
<proteinExistence type="predicted"/>
<accession>C2EPK1</accession>
<evidence type="ECO:0000313" key="3">
    <source>
        <dbReference type="Proteomes" id="UP000005583"/>
    </source>
</evidence>
<comment type="caution">
    <text evidence="2">The sequence shown here is derived from an EMBL/GenBank/DDBJ whole genome shotgun (WGS) entry which is preliminary data.</text>
</comment>
<sequence>MKVKKMLLLAVTALAVGLSAGAPVQAARYSKSEARIVRKFQRDYRELSQVKYNESNIYLRRPNFNVPFSAGVLNPSYIPASINYINYYRSLVGLPEEANNESDNVNAQIGAAALASVNAAPNLQAHGLLNYVKPDYISDADWDIAESSTLGNLNFLEDGSATAGDIVTDLLREDNNIAGKGNIGHRALILSTRATRMGIGAAYGRINNILYSVENGLFADDILRAPVKNRIVYPANRLFPYELVGRNTPWSYSTTDRISGKPKIYITDLSLKKKRLYRAIQVKNFGTMFYGEGYTTTITYRPSKKTKLVNTHKYRVQIGKHYTYTFRFFRQKGKLK</sequence>
<gene>
    <name evidence="2" type="ORF">HMPREF0548_1597</name>
</gene>
<keyword evidence="1" id="KW-0732">Signal</keyword>
<feature type="chain" id="PRO_5009950017" description="SCP-like protein" evidence="1">
    <location>
        <begin position="27"/>
        <end position="336"/>
    </location>
</feature>
<protein>
    <recommendedName>
        <fullName evidence="4">SCP-like protein</fullName>
    </recommendedName>
</protein>
<dbReference type="RefSeq" id="WP_007126092.1">
    <property type="nucleotide sequence ID" value="NZ_AZFO01000006.1"/>
</dbReference>
<dbReference type="STRING" id="525365.HMPREF0548_1597"/>
<organism evidence="2 3">
    <name type="scientific">Lactobacillus ultunensis DSM 16047</name>
    <dbReference type="NCBI Taxonomy" id="525365"/>
    <lineage>
        <taxon>Bacteria</taxon>
        <taxon>Bacillati</taxon>
        <taxon>Bacillota</taxon>
        <taxon>Bacilli</taxon>
        <taxon>Lactobacillales</taxon>
        <taxon>Lactobacillaceae</taxon>
        <taxon>Lactobacillus</taxon>
    </lineage>
</organism>
<reference evidence="2 3" key="1">
    <citation type="submission" date="2009-01" db="EMBL/GenBank/DDBJ databases">
        <authorList>
            <person name="Qin X."/>
            <person name="Bachman B."/>
            <person name="Battles P."/>
            <person name="Bell A."/>
            <person name="Bess C."/>
            <person name="Bickham C."/>
            <person name="Chaboub L."/>
            <person name="Chen D."/>
            <person name="Coyle M."/>
            <person name="Deiros D.R."/>
            <person name="Dinh H."/>
            <person name="Forbes L."/>
            <person name="Fowler G."/>
            <person name="Francisco L."/>
            <person name="Fu Q."/>
            <person name="Gubbala S."/>
            <person name="Hale W."/>
            <person name="Han Y."/>
            <person name="Hemphill L."/>
            <person name="Highlander S.K."/>
            <person name="Hirani K."/>
            <person name="Hogues M."/>
            <person name="Jackson L."/>
            <person name="Jakkamsetti A."/>
            <person name="Javaid M."/>
            <person name="Jiang H."/>
            <person name="Korchina V."/>
            <person name="Kovar C."/>
            <person name="Lara F."/>
            <person name="Lee S."/>
            <person name="Mata R."/>
            <person name="Mathew T."/>
            <person name="Moen C."/>
            <person name="Morales K."/>
            <person name="Munidasa M."/>
            <person name="Nazareth L."/>
            <person name="Ngo R."/>
            <person name="Nguyen L."/>
            <person name="Okwuonu G."/>
            <person name="Ongeri F."/>
            <person name="Patil S."/>
            <person name="Petrosino J."/>
            <person name="Pham C."/>
            <person name="Pham P."/>
            <person name="Pu L.-L."/>
            <person name="Puazo M."/>
            <person name="Raj R."/>
            <person name="Reid J."/>
            <person name="Rouhana J."/>
            <person name="Saada N."/>
            <person name="Shang Y."/>
            <person name="Simmons D."/>
            <person name="Thornton R."/>
            <person name="Warren J."/>
            <person name="Weissenberger G."/>
            <person name="Zhang J."/>
            <person name="Zhang L."/>
            <person name="Zhou C."/>
            <person name="Zhu D."/>
            <person name="Muzny D."/>
            <person name="Worley K."/>
            <person name="Gibbs R."/>
        </authorList>
    </citation>
    <scope>NUCLEOTIDE SEQUENCE [LARGE SCALE GENOMIC DNA]</scope>
    <source>
        <strain evidence="2 3">DSM 16047</strain>
    </source>
</reference>
<feature type="signal peptide" evidence="1">
    <location>
        <begin position="1"/>
        <end position="26"/>
    </location>
</feature>
<evidence type="ECO:0000313" key="2">
    <source>
        <dbReference type="EMBL" id="EEJ71577.1"/>
    </source>
</evidence>
<dbReference type="EMBL" id="ACGU01000070">
    <property type="protein sequence ID" value="EEJ71577.1"/>
    <property type="molecule type" value="Genomic_DNA"/>
</dbReference>